<evidence type="ECO:0000256" key="1">
    <source>
        <dbReference type="SAM" id="MobiDB-lite"/>
    </source>
</evidence>
<gene>
    <name evidence="2" type="ORF">V4D30_05240</name>
</gene>
<sequence>MFLVYISSEPKEAGLLPANTRKYKRRQRRPPSSKEGEIIFLDGSLHEGLLDGKPYTQQGPTHFQRAICELGIGFIYANSP</sequence>
<feature type="compositionally biased region" description="Basic residues" evidence="1">
    <location>
        <begin position="21"/>
        <end position="31"/>
    </location>
</feature>
<organism evidence="2">
    <name type="scientific">Thermodesulfovibrio autotrophicus</name>
    <dbReference type="NCBI Taxonomy" id="3118333"/>
    <lineage>
        <taxon>Bacteria</taxon>
        <taxon>Pseudomonadati</taxon>
        <taxon>Nitrospirota</taxon>
        <taxon>Thermodesulfovibrionia</taxon>
        <taxon>Thermodesulfovibrionales</taxon>
        <taxon>Thermodesulfovibrionaceae</taxon>
        <taxon>Thermodesulfovibrio</taxon>
    </lineage>
</organism>
<accession>A0AAU8GUK0</accession>
<dbReference type="KEGG" id="taut:V4D30_05240"/>
<evidence type="ECO:0000313" key="2">
    <source>
        <dbReference type="EMBL" id="XCH45739.1"/>
    </source>
</evidence>
<protein>
    <recommendedName>
        <fullName evidence="3">Transposase</fullName>
    </recommendedName>
</protein>
<reference evidence="2" key="1">
    <citation type="submission" date="2024-01" db="EMBL/GenBank/DDBJ databases">
        <title>The first autotrophic representatives of the genus Thermodesulfovibrio.</title>
        <authorList>
            <person name="Maltseva A.I."/>
            <person name="Elcheninov A.G."/>
            <person name="Kublanov I.V."/>
            <person name="Lebedinsky A.V."/>
            <person name="Frolov E.N."/>
        </authorList>
    </citation>
    <scope>NUCLEOTIDE SEQUENCE</scope>
    <source>
        <strain evidence="2">3907-1M</strain>
    </source>
</reference>
<proteinExistence type="predicted"/>
<dbReference type="AlphaFoldDB" id="A0AAU8GUK0"/>
<feature type="region of interest" description="Disordered" evidence="1">
    <location>
        <begin position="18"/>
        <end position="37"/>
    </location>
</feature>
<dbReference type="EMBL" id="CP144373">
    <property type="protein sequence ID" value="XCH45739.1"/>
    <property type="molecule type" value="Genomic_DNA"/>
</dbReference>
<name>A0AAU8GUK0_9BACT</name>
<evidence type="ECO:0008006" key="3">
    <source>
        <dbReference type="Google" id="ProtNLM"/>
    </source>
</evidence>
<dbReference type="RefSeq" id="WP_353683281.1">
    <property type="nucleotide sequence ID" value="NZ_CP144373.1"/>
</dbReference>